<dbReference type="Gene3D" id="1.10.10.10">
    <property type="entry name" value="Winged helix-like DNA-binding domain superfamily/Winged helix DNA-binding domain"/>
    <property type="match status" value="1"/>
</dbReference>
<dbReference type="EMBL" id="FUPS01000004">
    <property type="protein sequence ID" value="SJS15347.1"/>
    <property type="molecule type" value="Genomic_DNA"/>
</dbReference>
<organism evidence="5">
    <name type="scientific">Clostridioides difficile</name>
    <name type="common">Peptoclostridium difficile</name>
    <dbReference type="NCBI Taxonomy" id="1496"/>
    <lineage>
        <taxon>Bacteria</taxon>
        <taxon>Bacillati</taxon>
        <taxon>Bacillota</taxon>
        <taxon>Clostridia</taxon>
        <taxon>Peptostreptococcales</taxon>
        <taxon>Peptostreptococcaceae</taxon>
        <taxon>Clostridioides</taxon>
    </lineage>
</organism>
<evidence type="ECO:0000313" key="6">
    <source>
        <dbReference type="EMBL" id="CDS87422.1"/>
    </source>
</evidence>
<evidence type="ECO:0000256" key="1">
    <source>
        <dbReference type="ARBA" id="ARBA00023015"/>
    </source>
</evidence>
<dbReference type="InterPro" id="IPR011991">
    <property type="entry name" value="ArsR-like_HTH"/>
</dbReference>
<dbReference type="PATRIC" id="fig|1496.1371.peg.3534"/>
<name>A0A031WI10_CLODI</name>
<keyword evidence="3" id="KW-0804">Transcription</keyword>
<evidence type="ECO:0000313" key="10">
    <source>
        <dbReference type="EMBL" id="SJS15347.1"/>
    </source>
</evidence>
<keyword evidence="1" id="KW-0805">Transcription regulation</keyword>
<reference evidence="8" key="4">
    <citation type="submission" date="2021-06" db="EMBL/GenBank/DDBJ databases">
        <authorList>
            <consortium name="NCBI Pathogen Detection Project"/>
        </authorList>
    </citation>
    <scope>NUCLEOTIDE SEQUENCE</scope>
    <source>
        <strain evidence="9">Clostridioides</strain>
        <strain evidence="8">HN1000</strain>
    </source>
</reference>
<evidence type="ECO:0000256" key="2">
    <source>
        <dbReference type="ARBA" id="ARBA00023125"/>
    </source>
</evidence>
<evidence type="ECO:0000313" key="5">
    <source>
        <dbReference type="EMBL" id="CDS84069.1"/>
    </source>
</evidence>
<reference evidence="8" key="3">
    <citation type="journal article" date="2018" name="Genome Biol.">
        <title>SKESA: strategic k-mer extension for scrupulous assemblies.</title>
        <authorList>
            <person name="Souvorov A."/>
            <person name="Agarwala R."/>
            <person name="Lipman D.J."/>
        </authorList>
    </citation>
    <scope>NUCLEOTIDE SEQUENCE</scope>
    <source>
        <strain evidence="9">Clostridioides</strain>
        <strain evidence="8">HN1000</strain>
    </source>
</reference>
<evidence type="ECO:0000313" key="13">
    <source>
        <dbReference type="Proteomes" id="UP000189137"/>
    </source>
</evidence>
<dbReference type="Proteomes" id="UP000411588">
    <property type="component" value="Unassembled WGS sequence"/>
</dbReference>
<evidence type="ECO:0000313" key="9">
    <source>
        <dbReference type="EMBL" id="HBH2619445.1"/>
    </source>
</evidence>
<feature type="domain" description="HTH arsR-type" evidence="4">
    <location>
        <begin position="1"/>
        <end position="93"/>
    </location>
</feature>
<dbReference type="CDD" id="cd00090">
    <property type="entry name" value="HTH_ARSR"/>
    <property type="match status" value="1"/>
</dbReference>
<dbReference type="GO" id="GO:0003677">
    <property type="term" value="F:DNA binding"/>
    <property type="evidence" value="ECO:0007669"/>
    <property type="project" value="UniProtKB-KW"/>
</dbReference>
<dbReference type="PANTHER" id="PTHR33154">
    <property type="entry name" value="TRANSCRIPTIONAL REGULATOR, ARSR FAMILY"/>
    <property type="match status" value="1"/>
</dbReference>
<dbReference type="EMBL" id="CAADAN010000008">
    <property type="protein sequence ID" value="VFD32937.1"/>
    <property type="molecule type" value="Genomic_DNA"/>
</dbReference>
<dbReference type="EMBL" id="CAAJVP010000001">
    <property type="protein sequence ID" value="VHX92548.1"/>
    <property type="molecule type" value="Genomic_DNA"/>
</dbReference>
<dbReference type="InterPro" id="IPR036388">
    <property type="entry name" value="WH-like_DNA-bd_sf"/>
</dbReference>
<dbReference type="InterPro" id="IPR001845">
    <property type="entry name" value="HTH_ArsR_DNA-bd_dom"/>
</dbReference>
<dbReference type="PROSITE" id="PS50987">
    <property type="entry name" value="HTH_ARSR_2"/>
    <property type="match status" value="1"/>
</dbReference>
<dbReference type="EMBL" id="LK932360">
    <property type="protein sequence ID" value="CDS84069.1"/>
    <property type="molecule type" value="Genomic_DNA"/>
</dbReference>
<dbReference type="Pfam" id="PF01022">
    <property type="entry name" value="HTH_5"/>
    <property type="match status" value="1"/>
</dbReference>
<keyword evidence="2" id="KW-0238">DNA-binding</keyword>
<sequence length="122" mass="13915">MENLVKIFKALSDETRLNILILVSKRNICQKGISKYLGISDSAVSQHIKILKDVGIITGYKEGYYVLYHINKESFNICVDFINSMLSNSSESFIDVFDVNTIHLGCSKECKSIKKCCKRREK</sequence>
<evidence type="ECO:0000313" key="7">
    <source>
        <dbReference type="EMBL" id="CDT43142.1"/>
    </source>
</evidence>
<dbReference type="GeneID" id="66354104"/>
<dbReference type="PANTHER" id="PTHR33154:SF33">
    <property type="entry name" value="TRANSCRIPTIONAL REPRESSOR SDPR"/>
    <property type="match status" value="1"/>
</dbReference>
<gene>
    <name evidence="10" type="primary">ygaV</name>
    <name evidence="7" type="ORF">BN1095_470140</name>
    <name evidence="6" type="ORF">BN1096_620029</name>
    <name evidence="5" type="ORF">BN1097_250029</name>
    <name evidence="8" type="ORF">KRM00_002492</name>
    <name evidence="9" type="ORF">KRQ00_001183</name>
    <name evidence="12" type="ORF">SAMEA1402366_00136</name>
    <name evidence="11" type="ORF">SAMEA1402399_02322</name>
    <name evidence="10" type="ORF">SAMEA3375112_01348</name>
</gene>
<evidence type="ECO:0000313" key="11">
    <source>
        <dbReference type="EMBL" id="VFD32937.1"/>
    </source>
</evidence>
<dbReference type="Proteomes" id="UP000189137">
    <property type="component" value="Unassembled WGS sequence"/>
</dbReference>
<dbReference type="Proteomes" id="UP000879542">
    <property type="component" value="Unassembled WGS sequence"/>
</dbReference>
<reference evidence="10 13" key="2">
    <citation type="submission" date="2017-02" db="EMBL/GenBank/DDBJ databases">
        <authorList>
            <consortium name="Pathogen Informatics"/>
        </authorList>
    </citation>
    <scope>NUCLEOTIDE SEQUENCE [LARGE SCALE GENOMIC DNA]</scope>
    <source>
        <strain evidence="11">Clo34</strain>
        <strain evidence="15">clo34</strain>
        <strain evidence="12">Tl291</strain>
        <strain evidence="14">tl291</strain>
        <strain evidence="10 13">VRECD0157</strain>
    </source>
</reference>
<dbReference type="SUPFAM" id="SSF46785">
    <property type="entry name" value="Winged helix' DNA-binding domain"/>
    <property type="match status" value="1"/>
</dbReference>
<evidence type="ECO:0000313" key="12">
    <source>
        <dbReference type="EMBL" id="VHX92548.1"/>
    </source>
</evidence>
<dbReference type="AlphaFoldDB" id="A0A031WI10"/>
<dbReference type="GO" id="GO:0003700">
    <property type="term" value="F:DNA-binding transcription factor activity"/>
    <property type="evidence" value="ECO:0007669"/>
    <property type="project" value="InterPro"/>
</dbReference>
<dbReference type="InterPro" id="IPR051081">
    <property type="entry name" value="HTH_MetalResp_TranReg"/>
</dbReference>
<dbReference type="SMART" id="SM00418">
    <property type="entry name" value="HTH_ARSR"/>
    <property type="match status" value="1"/>
</dbReference>
<dbReference type="EMBL" id="DAEPXK010000027">
    <property type="protein sequence ID" value="HBH1542988.1"/>
    <property type="molecule type" value="Genomic_DNA"/>
</dbReference>
<dbReference type="RefSeq" id="WP_003430158.1">
    <property type="nucleotide sequence ID" value="NZ_AP025558.1"/>
</dbReference>
<dbReference type="NCBIfam" id="NF033788">
    <property type="entry name" value="HTH_metalloreg"/>
    <property type="match status" value="1"/>
</dbReference>
<dbReference type="EMBL" id="DAEQIJ010000004">
    <property type="protein sequence ID" value="HBH2619445.1"/>
    <property type="molecule type" value="Genomic_DNA"/>
</dbReference>
<dbReference type="EMBL" id="LK933149">
    <property type="protein sequence ID" value="CDT43142.1"/>
    <property type="molecule type" value="Genomic_DNA"/>
</dbReference>
<proteinExistence type="predicted"/>
<accession>A0A031WI10</accession>
<dbReference type="KEGG" id="pdf:CD630DERM_16920"/>
<evidence type="ECO:0000313" key="8">
    <source>
        <dbReference type="EMBL" id="HBH1542988.1"/>
    </source>
</evidence>
<dbReference type="Proteomes" id="UP000372533">
    <property type="component" value="Unassembled WGS sequence"/>
</dbReference>
<reference evidence="5" key="1">
    <citation type="submission" date="2014-07" db="EMBL/GenBank/DDBJ databases">
        <authorList>
            <person name="Monot Marc"/>
        </authorList>
    </citation>
    <scope>NUCLEOTIDE SEQUENCE</scope>
    <source>
        <strain evidence="7">7032989</strain>
        <strain evidence="5">7032994</strain>
    </source>
</reference>
<dbReference type="InterPro" id="IPR036390">
    <property type="entry name" value="WH_DNA-bd_sf"/>
</dbReference>
<dbReference type="PRINTS" id="PR00778">
    <property type="entry name" value="HTHARSR"/>
</dbReference>
<dbReference type="Proteomes" id="UP000878956">
    <property type="component" value="Unassembled WGS sequence"/>
</dbReference>
<evidence type="ECO:0000313" key="14">
    <source>
        <dbReference type="Proteomes" id="UP000372533"/>
    </source>
</evidence>
<evidence type="ECO:0000256" key="3">
    <source>
        <dbReference type="ARBA" id="ARBA00023163"/>
    </source>
</evidence>
<evidence type="ECO:0000259" key="4">
    <source>
        <dbReference type="PROSITE" id="PS50987"/>
    </source>
</evidence>
<dbReference type="EMBL" id="LK932516">
    <property type="protein sequence ID" value="CDS87422.1"/>
    <property type="molecule type" value="Genomic_DNA"/>
</dbReference>
<dbReference type="OMA" id="PMCVCEI"/>
<evidence type="ECO:0000313" key="15">
    <source>
        <dbReference type="Proteomes" id="UP000411588"/>
    </source>
</evidence>
<protein>
    <submittedName>
        <fullName evidence="5 11">ArsR-family transcriptional regulator</fullName>
    </submittedName>
    <submittedName>
        <fullName evidence="10">Probable HTH-type transcriptional regulator ygaV</fullName>
    </submittedName>
    <submittedName>
        <fullName evidence="6">Transcriptional regulator, ArsR family</fullName>
    </submittedName>
    <submittedName>
        <fullName evidence="8">Winged helix-turn-helix transcriptional regulator</fullName>
    </submittedName>
</protein>